<sequence>MTAVLGLDLGSRRTKAVLVEKGTVVERAVFQAWAFDRAAIARWVEARQAQIARLGATGYARQAAAAQFGAEALTEIRAFGRGAAVLVPGARTVVDIGGQDAKAIALAPGGQVEAFEMNDRCAAGTGKFFELLAATLGLDFTELDALALAAAEAAPITSTCAVFAESEIVGRLAEGAAPGVLARGVFRAVAERLAAMLHRVGFGSPAWLVGGGATACLARELGACLGLEFRLHPDGAFFGAVGAAVAAAPAPAVPAASPAAPAVPVTQGDPA</sequence>
<dbReference type="GO" id="GO:0046872">
    <property type="term" value="F:metal ion binding"/>
    <property type="evidence" value="ECO:0007669"/>
    <property type="project" value="UniProtKB-KW"/>
</dbReference>
<comment type="cofactor">
    <cofactor evidence="1">
        <name>[4Fe-4S] cluster</name>
        <dbReference type="ChEBI" id="CHEBI:49883"/>
    </cofactor>
</comment>
<dbReference type="GO" id="GO:0051536">
    <property type="term" value="F:iron-sulfur cluster binding"/>
    <property type="evidence" value="ECO:0007669"/>
    <property type="project" value="UniProtKB-KW"/>
</dbReference>
<feature type="domain" description="ATPase BadF/BadG/BcrA/BcrD type" evidence="5">
    <location>
        <begin position="5"/>
        <end position="247"/>
    </location>
</feature>
<evidence type="ECO:0000256" key="1">
    <source>
        <dbReference type="ARBA" id="ARBA00001966"/>
    </source>
</evidence>
<protein>
    <submittedName>
        <fullName evidence="6">CoA enzyme activase</fullName>
    </submittedName>
</protein>
<evidence type="ECO:0000259" key="5">
    <source>
        <dbReference type="Pfam" id="PF01869"/>
    </source>
</evidence>
<evidence type="ECO:0000313" key="7">
    <source>
        <dbReference type="Proteomes" id="UP000252355"/>
    </source>
</evidence>
<keyword evidence="3" id="KW-0408">Iron</keyword>
<dbReference type="InterPro" id="IPR008275">
    <property type="entry name" value="CoA_E_activase_dom"/>
</dbReference>
<reference evidence="6 7" key="1">
    <citation type="submission" date="2018-05" db="EMBL/GenBank/DDBJ databases">
        <title>A metagenomic window into the 2 km-deep terrestrial subsurface aquifer revealed taxonomically and functionally diverse microbial community comprising novel uncultured bacterial lineages.</title>
        <authorList>
            <person name="Kadnikov V.V."/>
            <person name="Mardanov A.V."/>
            <person name="Beletsky A.V."/>
            <person name="Banks D."/>
            <person name="Pimenov N.V."/>
            <person name="Frank Y.A."/>
            <person name="Karnachuk O.V."/>
            <person name="Ravin N.V."/>
        </authorList>
    </citation>
    <scope>NUCLEOTIDE SEQUENCE [LARGE SCALE GENOMIC DNA]</scope>
    <source>
        <strain evidence="6">BY5</strain>
    </source>
</reference>
<proteinExistence type="predicted"/>
<evidence type="ECO:0000256" key="4">
    <source>
        <dbReference type="ARBA" id="ARBA00023014"/>
    </source>
</evidence>
<keyword evidence="4" id="KW-0411">Iron-sulfur</keyword>
<dbReference type="Gene3D" id="3.30.420.40">
    <property type="match status" value="2"/>
</dbReference>
<comment type="caution">
    <text evidence="6">The sequence shown here is derived from an EMBL/GenBank/DDBJ whole genome shotgun (WGS) entry which is preliminary data.</text>
</comment>
<dbReference type="PANTHER" id="PTHR32329">
    <property type="entry name" value="BIFUNCTIONAL PROTEIN [INCLUDES 2-HYDROXYACYL-COA DEHYDRATASE (N-TER) AND ITS ACTIVATOR DOMAIN (C_TERM)-RELATED"/>
    <property type="match status" value="1"/>
</dbReference>
<organism evidence="6 7">
    <name type="scientific">Candidatus Ozemobacter sibiricus</name>
    <dbReference type="NCBI Taxonomy" id="2268124"/>
    <lineage>
        <taxon>Bacteria</taxon>
        <taxon>Candidatus Ozemobacteria</taxon>
        <taxon>Candidatus Ozemobacterales</taxon>
        <taxon>Candidatus Ozemobacteraceae</taxon>
        <taxon>Candidatus Ozemobacter</taxon>
    </lineage>
</organism>
<keyword evidence="2" id="KW-0479">Metal-binding</keyword>
<dbReference type="SUPFAM" id="SSF53067">
    <property type="entry name" value="Actin-like ATPase domain"/>
    <property type="match status" value="1"/>
</dbReference>
<dbReference type="Pfam" id="PF01869">
    <property type="entry name" value="BcrAD_BadFG"/>
    <property type="match status" value="1"/>
</dbReference>
<name>A0A367ZR68_9BACT</name>
<dbReference type="EMBL" id="QOQW01000010">
    <property type="protein sequence ID" value="RCK79852.1"/>
    <property type="molecule type" value="Genomic_DNA"/>
</dbReference>
<evidence type="ECO:0000256" key="2">
    <source>
        <dbReference type="ARBA" id="ARBA00022723"/>
    </source>
</evidence>
<accession>A0A367ZR68</accession>
<dbReference type="InterPro" id="IPR051805">
    <property type="entry name" value="Dehydratase_Activator_Redct"/>
</dbReference>
<dbReference type="NCBIfam" id="TIGR00241">
    <property type="entry name" value="CoA_E_activ"/>
    <property type="match status" value="1"/>
</dbReference>
<dbReference type="Proteomes" id="UP000252355">
    <property type="component" value="Unassembled WGS sequence"/>
</dbReference>
<dbReference type="PANTHER" id="PTHR32329:SF2">
    <property type="entry name" value="BIFUNCTIONAL PROTEIN [INCLUDES 2-HYDROXYACYL-COA DEHYDRATASE (N-TER) AND ITS ACTIVATOR DOMAIN (C_TERM)"/>
    <property type="match status" value="1"/>
</dbReference>
<dbReference type="InterPro" id="IPR043129">
    <property type="entry name" value="ATPase_NBD"/>
</dbReference>
<dbReference type="AlphaFoldDB" id="A0A367ZR68"/>
<dbReference type="InterPro" id="IPR002731">
    <property type="entry name" value="ATPase_BadF"/>
</dbReference>
<gene>
    <name evidence="6" type="ORF">OZSIB_4006</name>
</gene>
<evidence type="ECO:0000256" key="3">
    <source>
        <dbReference type="ARBA" id="ARBA00023004"/>
    </source>
</evidence>
<evidence type="ECO:0000313" key="6">
    <source>
        <dbReference type="EMBL" id="RCK79852.1"/>
    </source>
</evidence>